<dbReference type="Proteomes" id="UP000029507">
    <property type="component" value="Chromosome"/>
</dbReference>
<dbReference type="PROSITE" id="PS51186">
    <property type="entry name" value="GNAT"/>
    <property type="match status" value="1"/>
</dbReference>
<keyword evidence="1" id="KW-0808">Transferase</keyword>
<dbReference type="HOGENOM" id="CLU_086503_7_1_9"/>
<dbReference type="Pfam" id="PF13508">
    <property type="entry name" value="Acetyltransf_7"/>
    <property type="match status" value="1"/>
</dbReference>
<dbReference type="GO" id="GO:0008080">
    <property type="term" value="F:N-acetyltransferase activity"/>
    <property type="evidence" value="ECO:0007669"/>
    <property type="project" value="InterPro"/>
</dbReference>
<gene>
    <name evidence="4" type="ORF">PSTEL_18610</name>
</gene>
<dbReference type="KEGG" id="pste:PSTEL_18610"/>
<dbReference type="PANTHER" id="PTHR43626">
    <property type="entry name" value="ACYL-COA N-ACYLTRANSFERASE"/>
    <property type="match status" value="1"/>
</dbReference>
<evidence type="ECO:0000256" key="2">
    <source>
        <dbReference type="ARBA" id="ARBA00023315"/>
    </source>
</evidence>
<name>A0A089M3X6_9BACL</name>
<dbReference type="CDD" id="cd04301">
    <property type="entry name" value="NAT_SF"/>
    <property type="match status" value="1"/>
</dbReference>
<dbReference type="PANTHER" id="PTHR43626:SF4">
    <property type="entry name" value="GCN5-RELATED N-ACETYLTRANSFERASE 2, CHLOROPLASTIC"/>
    <property type="match status" value="1"/>
</dbReference>
<dbReference type="SUPFAM" id="SSF55729">
    <property type="entry name" value="Acyl-CoA N-acyltransferases (Nat)"/>
    <property type="match status" value="1"/>
</dbReference>
<evidence type="ECO:0000256" key="1">
    <source>
        <dbReference type="ARBA" id="ARBA00022679"/>
    </source>
</evidence>
<organism evidence="4 5">
    <name type="scientific">Paenibacillus stellifer</name>
    <dbReference type="NCBI Taxonomy" id="169760"/>
    <lineage>
        <taxon>Bacteria</taxon>
        <taxon>Bacillati</taxon>
        <taxon>Bacillota</taxon>
        <taxon>Bacilli</taxon>
        <taxon>Bacillales</taxon>
        <taxon>Paenibacillaceae</taxon>
        <taxon>Paenibacillus</taxon>
    </lineage>
</organism>
<dbReference type="AlphaFoldDB" id="A0A089M3X6"/>
<feature type="domain" description="N-acetyltransferase" evidence="3">
    <location>
        <begin position="1"/>
        <end position="136"/>
    </location>
</feature>
<dbReference type="STRING" id="169760.PSTEL_18610"/>
<dbReference type="EMBL" id="CP009286">
    <property type="protein sequence ID" value="AIQ66213.1"/>
    <property type="molecule type" value="Genomic_DNA"/>
</dbReference>
<proteinExistence type="predicted"/>
<keyword evidence="2" id="KW-0012">Acyltransferase</keyword>
<evidence type="ECO:0000259" key="3">
    <source>
        <dbReference type="PROSITE" id="PS51186"/>
    </source>
</evidence>
<reference evidence="4 5" key="1">
    <citation type="submission" date="2014-08" db="EMBL/GenBank/DDBJ databases">
        <title>Comparative genomics of the Paenibacillus odorifer group.</title>
        <authorList>
            <person name="den Bakker H.C."/>
            <person name="Tsai Y.-C."/>
            <person name="Martin N."/>
            <person name="Korlach J."/>
            <person name="Wiedmann M."/>
        </authorList>
    </citation>
    <scope>NUCLEOTIDE SEQUENCE [LARGE SCALE GENOMIC DNA]</scope>
    <source>
        <strain evidence="4 5">DSM 14472</strain>
    </source>
</reference>
<protein>
    <recommendedName>
        <fullName evidence="3">N-acetyltransferase domain-containing protein</fullName>
    </recommendedName>
</protein>
<dbReference type="InterPro" id="IPR016181">
    <property type="entry name" value="Acyl_CoA_acyltransferase"/>
</dbReference>
<evidence type="ECO:0000313" key="4">
    <source>
        <dbReference type="EMBL" id="AIQ66213.1"/>
    </source>
</evidence>
<accession>A0A089M3X6</accession>
<dbReference type="InterPro" id="IPR000182">
    <property type="entry name" value="GNAT_dom"/>
</dbReference>
<dbReference type="InterPro" id="IPR045039">
    <property type="entry name" value="NSI-like"/>
</dbReference>
<evidence type="ECO:0000313" key="5">
    <source>
        <dbReference type="Proteomes" id="UP000029507"/>
    </source>
</evidence>
<dbReference type="Gene3D" id="3.40.630.30">
    <property type="match status" value="1"/>
</dbReference>
<sequence length="136" mass="14895">MFREHRPSGMEFTSLVESAGWQGIAEKGPAVLEEALSNSWYTITAVHDGRVIGMGRIISDGVLQALICDLIILPDYQGSSVGSGILKRLLARCAERDIPLVQLFAAADKAGFYKKFGFEERPAGAPGMRWVNRDLI</sequence>
<keyword evidence="5" id="KW-1185">Reference proteome</keyword>
<dbReference type="GO" id="GO:0005737">
    <property type="term" value="C:cytoplasm"/>
    <property type="evidence" value="ECO:0007669"/>
    <property type="project" value="TreeGrafter"/>
</dbReference>